<evidence type="ECO:0000256" key="1">
    <source>
        <dbReference type="SAM" id="SignalP"/>
    </source>
</evidence>
<dbReference type="AlphaFoldDB" id="A0AAF3JAV0"/>
<dbReference type="WBParaSite" id="MBELARI_LOCUS7416">
    <property type="protein sequence ID" value="MBELARI_LOCUS7416"/>
    <property type="gene ID" value="MBELARI_LOCUS7416"/>
</dbReference>
<feature type="chain" id="PRO_5042043790" evidence="1">
    <location>
        <begin position="17"/>
        <end position="172"/>
    </location>
</feature>
<dbReference type="Proteomes" id="UP000887575">
    <property type="component" value="Unassembled WGS sequence"/>
</dbReference>
<evidence type="ECO:0000313" key="3">
    <source>
        <dbReference type="WBParaSite" id="MBELARI_LOCUS7416"/>
    </source>
</evidence>
<reference evidence="3" key="1">
    <citation type="submission" date="2024-02" db="UniProtKB">
        <authorList>
            <consortium name="WormBaseParasite"/>
        </authorList>
    </citation>
    <scope>IDENTIFICATION</scope>
</reference>
<feature type="signal peptide" evidence="1">
    <location>
        <begin position="1"/>
        <end position="16"/>
    </location>
</feature>
<keyword evidence="2" id="KW-1185">Reference proteome</keyword>
<organism evidence="2 3">
    <name type="scientific">Mesorhabditis belari</name>
    <dbReference type="NCBI Taxonomy" id="2138241"/>
    <lineage>
        <taxon>Eukaryota</taxon>
        <taxon>Metazoa</taxon>
        <taxon>Ecdysozoa</taxon>
        <taxon>Nematoda</taxon>
        <taxon>Chromadorea</taxon>
        <taxon>Rhabditida</taxon>
        <taxon>Rhabditina</taxon>
        <taxon>Rhabditomorpha</taxon>
        <taxon>Rhabditoidea</taxon>
        <taxon>Rhabditidae</taxon>
        <taxon>Mesorhabditinae</taxon>
        <taxon>Mesorhabditis</taxon>
    </lineage>
</organism>
<protein>
    <submittedName>
        <fullName evidence="3">Uncharacterized protein</fullName>
    </submittedName>
</protein>
<evidence type="ECO:0000313" key="2">
    <source>
        <dbReference type="Proteomes" id="UP000887575"/>
    </source>
</evidence>
<name>A0AAF3JAV0_9BILA</name>
<keyword evidence="1" id="KW-0732">Signal</keyword>
<sequence>MQAFILFCGFLSVSLAFQCYVDENPNGEAPTSDQTAIDCADGCKYCAKITGKLKGSKDKGSLWGCGCGGEYDLPWVFGYKCTKKGTQSVKDDAGDKGKLYCCDKENVSLAFQCYIDLNRNGQAPTSAQAVIDCADGCKAQKTRSLCGDAAVEVMKKTSLVVITRARKRKQRM</sequence>
<accession>A0AAF3JAV0</accession>
<proteinExistence type="predicted"/>